<dbReference type="EMBL" id="UYRS01018399">
    <property type="protein sequence ID" value="VDK34682.1"/>
    <property type="molecule type" value="Genomic_DNA"/>
</dbReference>
<evidence type="ECO:0000313" key="1">
    <source>
        <dbReference type="EMBL" id="VDK34682.1"/>
    </source>
</evidence>
<name>A0A0R3W524_TAEAS</name>
<dbReference type="Proteomes" id="UP000282613">
    <property type="component" value="Unassembled WGS sequence"/>
</dbReference>
<organism evidence="3">
    <name type="scientific">Taenia asiatica</name>
    <name type="common">Asian tapeworm</name>
    <dbReference type="NCBI Taxonomy" id="60517"/>
    <lineage>
        <taxon>Eukaryota</taxon>
        <taxon>Metazoa</taxon>
        <taxon>Spiralia</taxon>
        <taxon>Lophotrochozoa</taxon>
        <taxon>Platyhelminthes</taxon>
        <taxon>Cestoda</taxon>
        <taxon>Eucestoda</taxon>
        <taxon>Cyclophyllidea</taxon>
        <taxon>Taeniidae</taxon>
        <taxon>Taenia</taxon>
    </lineage>
</organism>
<proteinExistence type="predicted"/>
<protein>
    <submittedName>
        <fullName evidence="1 3">Uncharacterized protein</fullName>
    </submittedName>
</protein>
<accession>A0A0R3W524</accession>
<evidence type="ECO:0000313" key="3">
    <source>
        <dbReference type="WBParaSite" id="TASK_0000519101-mRNA-1"/>
    </source>
</evidence>
<keyword evidence="2" id="KW-1185">Reference proteome</keyword>
<reference evidence="3" key="1">
    <citation type="submission" date="2017-02" db="UniProtKB">
        <authorList>
            <consortium name="WormBaseParasite"/>
        </authorList>
    </citation>
    <scope>IDENTIFICATION</scope>
</reference>
<dbReference type="OrthoDB" id="6255755at2759"/>
<dbReference type="WBParaSite" id="TASK_0000519101-mRNA-1">
    <property type="protein sequence ID" value="TASK_0000519101-mRNA-1"/>
    <property type="gene ID" value="TASK_0000519101"/>
</dbReference>
<reference evidence="1 2" key="2">
    <citation type="submission" date="2018-11" db="EMBL/GenBank/DDBJ databases">
        <authorList>
            <consortium name="Pathogen Informatics"/>
        </authorList>
    </citation>
    <scope>NUCLEOTIDE SEQUENCE [LARGE SCALE GENOMIC DNA]</scope>
</reference>
<sequence length="310" mass="34576">MLKRLDFVLTNFCRCKLNNAECNAKSFESVRTKHGMCFQLRLPRHKQTHLEMILDPEESEYVLPNDGFTGFLIVLNCSVSDRGEFFIGSGFHNMVRISSAAPHNGVACGSGGSQLRVDSITQTVRSALYQSFFPRDFLGDSTAEAEREALSRLIQQRAFLRSMNRTAFKELVQLAHDLTSIRVAAGFIADLMRQATHALKVETTIVPQQGGCSADLHHIASRLLVDFLEAQERWTDFSFTSASSSIYTSGLMIDDASLVNTSANADVELRLVECFFAAQSIGTRLQSHLRDLIQSVSYQLLEKNDGYTCI</sequence>
<gene>
    <name evidence="1" type="ORF">TASK_LOCUS5192</name>
</gene>
<dbReference type="AlphaFoldDB" id="A0A0R3W524"/>
<dbReference type="STRING" id="60517.A0A0R3W524"/>
<evidence type="ECO:0000313" key="2">
    <source>
        <dbReference type="Proteomes" id="UP000282613"/>
    </source>
</evidence>